<evidence type="ECO:0000313" key="2">
    <source>
        <dbReference type="EMBL" id="APA98036.1"/>
    </source>
</evidence>
<protein>
    <recommendedName>
        <fullName evidence="4">Secreted protein</fullName>
    </recommendedName>
</protein>
<feature type="transmembrane region" description="Helical" evidence="1">
    <location>
        <begin position="254"/>
        <end position="278"/>
    </location>
</feature>
<feature type="transmembrane region" description="Helical" evidence="1">
    <location>
        <begin position="414"/>
        <end position="435"/>
    </location>
</feature>
<keyword evidence="1" id="KW-0472">Membrane</keyword>
<feature type="transmembrane region" description="Helical" evidence="1">
    <location>
        <begin position="219"/>
        <end position="242"/>
    </location>
</feature>
<proteinExistence type="predicted"/>
<dbReference type="KEGG" id="nsr:NS506_03988"/>
<organism evidence="2 3">
    <name type="scientific">Nocardia seriolae</name>
    <dbReference type="NCBI Taxonomy" id="37332"/>
    <lineage>
        <taxon>Bacteria</taxon>
        <taxon>Bacillati</taxon>
        <taxon>Actinomycetota</taxon>
        <taxon>Actinomycetes</taxon>
        <taxon>Mycobacteriales</taxon>
        <taxon>Nocardiaceae</taxon>
        <taxon>Nocardia</taxon>
    </lineage>
</organism>
<name>A0ABC8AVI5_9NOCA</name>
<evidence type="ECO:0000256" key="1">
    <source>
        <dbReference type="SAM" id="Phobius"/>
    </source>
</evidence>
<feature type="transmembrane region" description="Helical" evidence="1">
    <location>
        <begin position="48"/>
        <end position="68"/>
    </location>
</feature>
<dbReference type="Proteomes" id="UP000180166">
    <property type="component" value="Chromosome"/>
</dbReference>
<keyword evidence="1" id="KW-0812">Transmembrane</keyword>
<gene>
    <name evidence="2" type="ORF">NS506_03988</name>
</gene>
<accession>A0ABC8AVI5</accession>
<evidence type="ECO:0000313" key="3">
    <source>
        <dbReference type="Proteomes" id="UP000180166"/>
    </source>
</evidence>
<reference evidence="2 3" key="1">
    <citation type="submission" date="2016-10" db="EMBL/GenBank/DDBJ databases">
        <title>Genome sequence of Nocardia seriolae strain EM150506, isolated from Anguila japonica.</title>
        <authorList>
            <person name="Han H.-J."/>
        </authorList>
    </citation>
    <scope>NUCLEOTIDE SEQUENCE [LARGE SCALE GENOMIC DNA]</scope>
    <source>
        <strain evidence="2 3">EM150506</strain>
    </source>
</reference>
<keyword evidence="1" id="KW-1133">Transmembrane helix</keyword>
<evidence type="ECO:0008006" key="4">
    <source>
        <dbReference type="Google" id="ProtNLM"/>
    </source>
</evidence>
<dbReference type="EMBL" id="CP017839">
    <property type="protein sequence ID" value="APA98036.1"/>
    <property type="molecule type" value="Genomic_DNA"/>
</dbReference>
<sequence>MRSLPYDLGTGSTGRFETGETELRSRLPATMRNAAQWTRRFARTAPGVIGAVGAALALFALIAGLVSANAQSARISRHDTVLAHTEPLANAAQRLYVALSTADAAASTAYLSGGVESPEVRARYEDALTDAAAALAEATTGASDLETRNLLAKISAELPSYTGYVEAARANNRQGLPVGSAYLRQASGLMQGSILKNAAELQKIRLNQLHADQDAITGLPLWTTGLLAGLLVACGAGSWILLRRTNRWVNAGMVSAAGLTVLALLWIFATTIVASAAIDTGSTARFEKLAQARILAQQARTEETLQLITRGNLEGSETRFTASSNQLRSDLAGLLSTDSPAATAFSGWQNGHRHEVAAYRSNNYRGAVDLSIKGDASGSAAQFTALDNALKTELERTRQQVRDDVNTAGNALTLSPIGTLALLVAAAAAIVVGVWPRLKEFL</sequence>
<dbReference type="AlphaFoldDB" id="A0ABC8AVI5"/>